<name>A0ABR1V9B5_9PEZI</name>
<comment type="caution">
    <text evidence="2">The sequence shown here is derived from an EMBL/GenBank/DDBJ whole genome shotgun (WGS) entry which is preliminary data.</text>
</comment>
<dbReference type="EMBL" id="JAQQWN010000009">
    <property type="protein sequence ID" value="KAK8066891.1"/>
    <property type="molecule type" value="Genomic_DNA"/>
</dbReference>
<reference evidence="2 3" key="1">
    <citation type="submission" date="2023-01" db="EMBL/GenBank/DDBJ databases">
        <title>Analysis of 21 Apiospora genomes using comparative genomics revels a genus with tremendous synthesis potential of carbohydrate active enzymes and secondary metabolites.</title>
        <authorList>
            <person name="Sorensen T."/>
        </authorList>
    </citation>
    <scope>NUCLEOTIDE SEQUENCE [LARGE SCALE GENOMIC DNA]</scope>
    <source>
        <strain evidence="2 3">CBS 114990</strain>
    </source>
</reference>
<sequence length="135" mass="14218">MVAQVKRSLIVTLPVSGKRLRQLGNDNDDDPPNPPPKRRRESTKRRVADSSDEDGDSGGSDKVGGRSASQSGHAVHNNNIGSDGDVHANADGERDVSLAAGIAVRDFATCDEATAQNDDGHQGSTRDDSARTSAR</sequence>
<feature type="region of interest" description="Disordered" evidence="1">
    <location>
        <begin position="113"/>
        <end position="135"/>
    </location>
</feature>
<feature type="compositionally biased region" description="Polar residues" evidence="1">
    <location>
        <begin position="68"/>
        <end position="81"/>
    </location>
</feature>
<dbReference type="RefSeq" id="XP_066663644.1">
    <property type="nucleotide sequence ID" value="XM_066817952.1"/>
</dbReference>
<evidence type="ECO:0000256" key="1">
    <source>
        <dbReference type="SAM" id="MobiDB-lite"/>
    </source>
</evidence>
<protein>
    <submittedName>
        <fullName evidence="2">Uncharacterized protein</fullName>
    </submittedName>
</protein>
<dbReference type="Proteomes" id="UP001433268">
    <property type="component" value="Unassembled WGS sequence"/>
</dbReference>
<proteinExistence type="predicted"/>
<feature type="region of interest" description="Disordered" evidence="1">
    <location>
        <begin position="15"/>
        <end position="92"/>
    </location>
</feature>
<dbReference type="GeneID" id="92051012"/>
<evidence type="ECO:0000313" key="2">
    <source>
        <dbReference type="EMBL" id="KAK8066891.1"/>
    </source>
</evidence>
<keyword evidence="3" id="KW-1185">Reference proteome</keyword>
<evidence type="ECO:0000313" key="3">
    <source>
        <dbReference type="Proteomes" id="UP001433268"/>
    </source>
</evidence>
<feature type="compositionally biased region" description="Basic and acidic residues" evidence="1">
    <location>
        <begin position="118"/>
        <end position="135"/>
    </location>
</feature>
<gene>
    <name evidence="2" type="ORF">PG997_013638</name>
</gene>
<accession>A0ABR1V9B5</accession>
<organism evidence="2 3">
    <name type="scientific">Apiospora hydei</name>
    <dbReference type="NCBI Taxonomy" id="1337664"/>
    <lineage>
        <taxon>Eukaryota</taxon>
        <taxon>Fungi</taxon>
        <taxon>Dikarya</taxon>
        <taxon>Ascomycota</taxon>
        <taxon>Pezizomycotina</taxon>
        <taxon>Sordariomycetes</taxon>
        <taxon>Xylariomycetidae</taxon>
        <taxon>Amphisphaeriales</taxon>
        <taxon>Apiosporaceae</taxon>
        <taxon>Apiospora</taxon>
    </lineage>
</organism>